<dbReference type="PANTHER" id="PTHR22911:SF103">
    <property type="entry name" value="BLR2811 PROTEIN"/>
    <property type="match status" value="1"/>
</dbReference>
<reference evidence="3 4" key="1">
    <citation type="submission" date="2018-06" db="EMBL/GenBank/DDBJ databases">
        <title>Genomic Encyclopedia of Type Strains, Phase IV (KMG-IV): sequencing the most valuable type-strain genomes for metagenomic binning, comparative biology and taxonomic classification.</title>
        <authorList>
            <person name="Goeker M."/>
        </authorList>
    </citation>
    <scope>NUCLEOTIDE SEQUENCE [LARGE SCALE GENOMIC DNA]</scope>
    <source>
        <strain evidence="3 4">DSM 26720</strain>
    </source>
</reference>
<dbReference type="InterPro" id="IPR000620">
    <property type="entry name" value="EamA_dom"/>
</dbReference>
<accession>A0A364JXM4</accession>
<name>A0A364JXM4_9HYPH</name>
<organism evidence="3 4">
    <name type="scientific">Falsochrobactrum ovis</name>
    <dbReference type="NCBI Taxonomy" id="1293442"/>
    <lineage>
        <taxon>Bacteria</taxon>
        <taxon>Pseudomonadati</taxon>
        <taxon>Pseudomonadota</taxon>
        <taxon>Alphaproteobacteria</taxon>
        <taxon>Hyphomicrobiales</taxon>
        <taxon>Brucellaceae</taxon>
        <taxon>Falsochrobactrum</taxon>
    </lineage>
</organism>
<dbReference type="GO" id="GO:0016020">
    <property type="term" value="C:membrane"/>
    <property type="evidence" value="ECO:0007669"/>
    <property type="project" value="InterPro"/>
</dbReference>
<keyword evidence="1" id="KW-1133">Transmembrane helix</keyword>
<feature type="transmembrane region" description="Helical" evidence="1">
    <location>
        <begin position="34"/>
        <end position="53"/>
    </location>
</feature>
<feature type="transmembrane region" description="Helical" evidence="1">
    <location>
        <begin position="206"/>
        <end position="226"/>
    </location>
</feature>
<evidence type="ECO:0000256" key="1">
    <source>
        <dbReference type="SAM" id="Phobius"/>
    </source>
</evidence>
<dbReference type="Proteomes" id="UP000249453">
    <property type="component" value="Unassembled WGS sequence"/>
</dbReference>
<keyword evidence="1" id="KW-0812">Transmembrane</keyword>
<comment type="caution">
    <text evidence="3">The sequence shown here is derived from an EMBL/GenBank/DDBJ whole genome shotgun (WGS) entry which is preliminary data.</text>
</comment>
<dbReference type="PANTHER" id="PTHR22911">
    <property type="entry name" value="ACYL-MALONYL CONDENSING ENZYME-RELATED"/>
    <property type="match status" value="1"/>
</dbReference>
<gene>
    <name evidence="3" type="ORF">C7374_102194</name>
</gene>
<feature type="transmembrane region" description="Helical" evidence="1">
    <location>
        <begin position="178"/>
        <end position="200"/>
    </location>
</feature>
<feature type="transmembrane region" description="Helical" evidence="1">
    <location>
        <begin position="149"/>
        <end position="166"/>
    </location>
</feature>
<proteinExistence type="predicted"/>
<feature type="transmembrane region" description="Helical" evidence="1">
    <location>
        <begin position="238"/>
        <end position="254"/>
    </location>
</feature>
<feature type="transmembrane region" description="Helical" evidence="1">
    <location>
        <begin position="99"/>
        <end position="116"/>
    </location>
</feature>
<dbReference type="Pfam" id="PF00892">
    <property type="entry name" value="EamA"/>
    <property type="match status" value="2"/>
</dbReference>
<dbReference type="InterPro" id="IPR037185">
    <property type="entry name" value="EmrE-like"/>
</dbReference>
<dbReference type="OrthoDB" id="9815809at2"/>
<feature type="domain" description="EamA" evidence="2">
    <location>
        <begin position="150"/>
        <end position="274"/>
    </location>
</feature>
<protein>
    <submittedName>
        <fullName evidence="3">Threonine/homoserine efflux transporter RhtA</fullName>
    </submittedName>
</protein>
<dbReference type="Gene3D" id="1.10.3730.20">
    <property type="match status" value="1"/>
</dbReference>
<keyword evidence="4" id="KW-1185">Reference proteome</keyword>
<keyword evidence="1" id="KW-0472">Membrane</keyword>
<feature type="domain" description="EamA" evidence="2">
    <location>
        <begin position="5"/>
        <end position="138"/>
    </location>
</feature>
<feature type="transmembrane region" description="Helical" evidence="1">
    <location>
        <begin position="74"/>
        <end position="93"/>
    </location>
</feature>
<feature type="transmembrane region" description="Helical" evidence="1">
    <location>
        <begin position="260"/>
        <end position="278"/>
    </location>
</feature>
<feature type="transmembrane region" description="Helical" evidence="1">
    <location>
        <begin position="123"/>
        <end position="143"/>
    </location>
</feature>
<dbReference type="SUPFAM" id="SSF103481">
    <property type="entry name" value="Multidrug resistance efflux transporter EmrE"/>
    <property type="match status" value="2"/>
</dbReference>
<evidence type="ECO:0000313" key="3">
    <source>
        <dbReference type="EMBL" id="RAK32195.1"/>
    </source>
</evidence>
<dbReference type="EMBL" id="QLMK01000002">
    <property type="protein sequence ID" value="RAK32195.1"/>
    <property type="molecule type" value="Genomic_DNA"/>
</dbReference>
<dbReference type="RefSeq" id="WP_111574440.1">
    <property type="nucleotide sequence ID" value="NZ_JBHEEY010000003.1"/>
</dbReference>
<dbReference type="AlphaFoldDB" id="A0A364JXM4"/>
<evidence type="ECO:0000313" key="4">
    <source>
        <dbReference type="Proteomes" id="UP000249453"/>
    </source>
</evidence>
<evidence type="ECO:0000259" key="2">
    <source>
        <dbReference type="Pfam" id="PF00892"/>
    </source>
</evidence>
<sequence>MTKSRGYILTLLAATIFAAQDGVSKYLGTHYPPIFITMIRYWVFTAFVIFLAMRSGGILKVAATTRPFLQLFRGALLATEIVIFIYGLTLVGLAMAQSIIQIAPLLITMLSVPFLGEKIGWRRWSAIVAGFLGVLLIINPTGASFDLNLLLPLTAAVMFSIYSVATRAVSKTDSSVTSLFYTAVGGVLVLTVAGLFQMVPIAPKDWIWVAALCACGISSHFCLIKAYEVLEASEVQPLTYLQLVFGAFIATFIFHETLTWNIILGAIIVVGAGLFSIFRQRVVAQKQSSS</sequence>